<organism evidence="2 3">
    <name type="scientific">Blastococcus mobilis</name>
    <dbReference type="NCBI Taxonomy" id="1938746"/>
    <lineage>
        <taxon>Bacteria</taxon>
        <taxon>Bacillati</taxon>
        <taxon>Actinomycetota</taxon>
        <taxon>Actinomycetes</taxon>
        <taxon>Geodermatophilales</taxon>
        <taxon>Geodermatophilaceae</taxon>
        <taxon>Blastococcus</taxon>
    </lineage>
</organism>
<keyword evidence="1" id="KW-0812">Transmembrane</keyword>
<keyword evidence="1" id="KW-0472">Membrane</keyword>
<sequence length="99" mass="10957">MTDYSEFPTTPTAWQEQQLQDWQTVTPLSTEDVEPAPRRAVDLGALIPGVFFIVLAITLMAGVNLPLEMWEDGGFVWALLIGGGIALLVSELKKARRRT</sequence>
<gene>
    <name evidence="2" type="ORF">SAMN06272737_11398</name>
</gene>
<reference evidence="2 3" key="1">
    <citation type="submission" date="2017-06" db="EMBL/GenBank/DDBJ databases">
        <authorList>
            <person name="Kim H.J."/>
            <person name="Triplett B.A."/>
        </authorList>
    </citation>
    <scope>NUCLEOTIDE SEQUENCE [LARGE SCALE GENOMIC DNA]</scope>
    <source>
        <strain evidence="2 3">DSM 44272</strain>
    </source>
</reference>
<keyword evidence="1" id="KW-1133">Transmembrane helix</keyword>
<feature type="transmembrane region" description="Helical" evidence="1">
    <location>
        <begin position="43"/>
        <end position="63"/>
    </location>
</feature>
<protein>
    <submittedName>
        <fullName evidence="2">Uncharacterized protein</fullName>
    </submittedName>
</protein>
<proteinExistence type="predicted"/>
<evidence type="ECO:0000313" key="2">
    <source>
        <dbReference type="EMBL" id="SNR57813.1"/>
    </source>
</evidence>
<dbReference type="RefSeq" id="WP_089337038.1">
    <property type="nucleotide sequence ID" value="NZ_FZNO01000013.1"/>
</dbReference>
<evidence type="ECO:0000256" key="1">
    <source>
        <dbReference type="SAM" id="Phobius"/>
    </source>
</evidence>
<dbReference type="Proteomes" id="UP000198403">
    <property type="component" value="Unassembled WGS sequence"/>
</dbReference>
<name>A0A238XH39_9ACTN</name>
<feature type="transmembrane region" description="Helical" evidence="1">
    <location>
        <begin position="75"/>
        <end position="92"/>
    </location>
</feature>
<keyword evidence="3" id="KW-1185">Reference proteome</keyword>
<evidence type="ECO:0000313" key="3">
    <source>
        <dbReference type="Proteomes" id="UP000198403"/>
    </source>
</evidence>
<dbReference type="OrthoDB" id="5194781at2"/>
<dbReference type="AlphaFoldDB" id="A0A238XH39"/>
<dbReference type="EMBL" id="FZNO01000013">
    <property type="protein sequence ID" value="SNR57813.1"/>
    <property type="molecule type" value="Genomic_DNA"/>
</dbReference>
<accession>A0A238XH39</accession>